<dbReference type="Proteomes" id="UP000023775">
    <property type="component" value="Unassembled WGS sequence"/>
</dbReference>
<dbReference type="GO" id="GO:0005886">
    <property type="term" value="C:plasma membrane"/>
    <property type="evidence" value="ECO:0007669"/>
    <property type="project" value="TreeGrafter"/>
</dbReference>
<dbReference type="PANTHER" id="PTHR45138:SF9">
    <property type="entry name" value="DIGUANYLATE CYCLASE DGCM-RELATED"/>
    <property type="match status" value="1"/>
</dbReference>
<evidence type="ECO:0000256" key="3">
    <source>
        <dbReference type="ARBA" id="ARBA00034247"/>
    </source>
</evidence>
<dbReference type="GO" id="GO:0052621">
    <property type="term" value="F:diguanylate cyclase activity"/>
    <property type="evidence" value="ECO:0007669"/>
    <property type="project" value="UniProtKB-EC"/>
</dbReference>
<keyword evidence="4" id="KW-0597">Phosphoprotein</keyword>
<sequence>MPDIASMIANSLPRGRLLVVDDQPTNIRLLYEAFHQQYDIFMAASGEEALEQIKRAQPDLILLDVVMPGMDGYEVCRRLKAEPMTAEIPVIFVTAQHSESDEVLGFEIGAVDFITKPINPVIVKARVATHMALKRQNDVLRSIAMLDGLTGIANRRKFDEALASLWHQCRRDQEPLSLIMLDVDYFKRYNDHYGHQAGDDCLRALADAFRRALLRPQDLLARIGGEEFACLLPWTDATGAMTTAERIKDAVHQLALEHQASPVGKIVTVSMGLVTQIPGSANGSSRLMELADQALYRQKANGRDGICIAQGA</sequence>
<protein>
    <recommendedName>
        <fullName evidence="2">diguanylate cyclase</fullName>
        <ecNumber evidence="2">2.7.7.65</ecNumber>
    </recommendedName>
</protein>
<accession>N9U4N6</accession>
<dbReference type="GO" id="GO:1902201">
    <property type="term" value="P:negative regulation of bacterial-type flagellum-dependent cell motility"/>
    <property type="evidence" value="ECO:0007669"/>
    <property type="project" value="TreeGrafter"/>
</dbReference>
<dbReference type="SMART" id="SM00267">
    <property type="entry name" value="GGDEF"/>
    <property type="match status" value="1"/>
</dbReference>
<dbReference type="AlphaFoldDB" id="N9U4N6"/>
<dbReference type="eggNOG" id="COG3706">
    <property type="taxonomic scope" value="Bacteria"/>
</dbReference>
<dbReference type="EC" id="2.7.7.65" evidence="2"/>
<evidence type="ECO:0000313" key="8">
    <source>
        <dbReference type="Proteomes" id="UP000023775"/>
    </source>
</evidence>
<dbReference type="Pfam" id="PF00072">
    <property type="entry name" value="Response_reg"/>
    <property type="match status" value="1"/>
</dbReference>
<dbReference type="GO" id="GO:0043709">
    <property type="term" value="P:cell adhesion involved in single-species biofilm formation"/>
    <property type="evidence" value="ECO:0007669"/>
    <property type="project" value="TreeGrafter"/>
</dbReference>
<dbReference type="RefSeq" id="WP_005347902.1">
    <property type="nucleotide sequence ID" value="NZ_APVG01000005.1"/>
</dbReference>
<dbReference type="SUPFAM" id="SSF55073">
    <property type="entry name" value="Nucleotide cyclase"/>
    <property type="match status" value="1"/>
</dbReference>
<feature type="modified residue" description="4-aspartylphosphate" evidence="4">
    <location>
        <position position="64"/>
    </location>
</feature>
<dbReference type="Pfam" id="PF00990">
    <property type="entry name" value="GGDEF"/>
    <property type="match status" value="1"/>
</dbReference>
<feature type="domain" description="GGDEF" evidence="6">
    <location>
        <begin position="174"/>
        <end position="311"/>
    </location>
</feature>
<dbReference type="PATRIC" id="fig|1268237.3.peg.660"/>
<evidence type="ECO:0000313" key="7">
    <source>
        <dbReference type="EMBL" id="ENY73350.1"/>
    </source>
</evidence>
<dbReference type="PROSITE" id="PS50110">
    <property type="entry name" value="RESPONSE_REGULATORY"/>
    <property type="match status" value="1"/>
</dbReference>
<evidence type="ECO:0000259" key="6">
    <source>
        <dbReference type="PROSITE" id="PS50887"/>
    </source>
</evidence>
<dbReference type="CDD" id="cd01949">
    <property type="entry name" value="GGDEF"/>
    <property type="match status" value="1"/>
</dbReference>
<evidence type="ECO:0000256" key="2">
    <source>
        <dbReference type="ARBA" id="ARBA00012528"/>
    </source>
</evidence>
<dbReference type="Gene3D" id="3.40.50.2300">
    <property type="match status" value="1"/>
</dbReference>
<dbReference type="InterPro" id="IPR050469">
    <property type="entry name" value="Diguanylate_Cyclase"/>
</dbReference>
<dbReference type="GO" id="GO:0000160">
    <property type="term" value="P:phosphorelay signal transduction system"/>
    <property type="evidence" value="ECO:0007669"/>
    <property type="project" value="InterPro"/>
</dbReference>
<dbReference type="NCBIfam" id="TIGR00254">
    <property type="entry name" value="GGDEF"/>
    <property type="match status" value="1"/>
</dbReference>
<gene>
    <name evidence="7" type="ORF">G114_03357</name>
</gene>
<dbReference type="SMART" id="SM00448">
    <property type="entry name" value="REC"/>
    <property type="match status" value="1"/>
</dbReference>
<feature type="domain" description="Response regulatory" evidence="5">
    <location>
        <begin position="16"/>
        <end position="131"/>
    </location>
</feature>
<proteinExistence type="predicted"/>
<dbReference type="InterPro" id="IPR000160">
    <property type="entry name" value="GGDEF_dom"/>
</dbReference>
<evidence type="ECO:0000259" key="5">
    <source>
        <dbReference type="PROSITE" id="PS50110"/>
    </source>
</evidence>
<comment type="cofactor">
    <cofactor evidence="1">
        <name>Mg(2+)</name>
        <dbReference type="ChEBI" id="CHEBI:18420"/>
    </cofactor>
</comment>
<name>N9U4N6_9GAMM</name>
<dbReference type="Gene3D" id="3.30.70.270">
    <property type="match status" value="1"/>
</dbReference>
<dbReference type="PANTHER" id="PTHR45138">
    <property type="entry name" value="REGULATORY COMPONENTS OF SENSORY TRANSDUCTION SYSTEM"/>
    <property type="match status" value="1"/>
</dbReference>
<comment type="catalytic activity">
    <reaction evidence="3">
        <text>2 GTP = 3',3'-c-di-GMP + 2 diphosphate</text>
        <dbReference type="Rhea" id="RHEA:24898"/>
        <dbReference type="ChEBI" id="CHEBI:33019"/>
        <dbReference type="ChEBI" id="CHEBI:37565"/>
        <dbReference type="ChEBI" id="CHEBI:58805"/>
        <dbReference type="EC" id="2.7.7.65"/>
    </reaction>
</comment>
<dbReference type="InterPro" id="IPR029787">
    <property type="entry name" value="Nucleotide_cyclase"/>
</dbReference>
<dbReference type="InterPro" id="IPR011006">
    <property type="entry name" value="CheY-like_superfamily"/>
</dbReference>
<dbReference type="EMBL" id="APVG01000005">
    <property type="protein sequence ID" value="ENY73350.1"/>
    <property type="molecule type" value="Genomic_DNA"/>
</dbReference>
<evidence type="ECO:0000256" key="4">
    <source>
        <dbReference type="PROSITE-ProRule" id="PRU00169"/>
    </source>
</evidence>
<reference evidence="7 8" key="1">
    <citation type="journal article" date="2013" name="Genome Announc.">
        <title>Draft Genome Sequence of the Aeromonas diversa Type Strain.</title>
        <authorList>
            <person name="Farfan M."/>
            <person name="Spataro N."/>
            <person name="Sanglas A."/>
            <person name="Albarral V."/>
            <person name="Loren J.G."/>
            <person name="Bosch E."/>
            <person name="Fuste M.C."/>
        </authorList>
    </citation>
    <scope>NUCLEOTIDE SEQUENCE [LARGE SCALE GENOMIC DNA]</scope>
    <source>
        <strain evidence="7 8">2478-85</strain>
    </source>
</reference>
<evidence type="ECO:0000256" key="1">
    <source>
        <dbReference type="ARBA" id="ARBA00001946"/>
    </source>
</evidence>
<dbReference type="CDD" id="cd19920">
    <property type="entry name" value="REC_PA4781-like"/>
    <property type="match status" value="1"/>
</dbReference>
<dbReference type="InterPro" id="IPR001789">
    <property type="entry name" value="Sig_transdc_resp-reg_receiver"/>
</dbReference>
<dbReference type="FunFam" id="3.30.70.270:FF:000001">
    <property type="entry name" value="Diguanylate cyclase domain protein"/>
    <property type="match status" value="1"/>
</dbReference>
<dbReference type="SUPFAM" id="SSF52172">
    <property type="entry name" value="CheY-like"/>
    <property type="match status" value="1"/>
</dbReference>
<keyword evidence="8" id="KW-1185">Reference proteome</keyword>
<organism evidence="7 8">
    <name type="scientific">Aeromonas diversa CDC 2478-85</name>
    <dbReference type="NCBI Taxonomy" id="1268237"/>
    <lineage>
        <taxon>Bacteria</taxon>
        <taxon>Pseudomonadati</taxon>
        <taxon>Pseudomonadota</taxon>
        <taxon>Gammaproteobacteria</taxon>
        <taxon>Aeromonadales</taxon>
        <taxon>Aeromonadaceae</taxon>
        <taxon>Aeromonas</taxon>
    </lineage>
</organism>
<dbReference type="InterPro" id="IPR043128">
    <property type="entry name" value="Rev_trsase/Diguanyl_cyclase"/>
</dbReference>
<dbReference type="PROSITE" id="PS50887">
    <property type="entry name" value="GGDEF"/>
    <property type="match status" value="1"/>
</dbReference>
<comment type="caution">
    <text evidence="7">The sequence shown here is derived from an EMBL/GenBank/DDBJ whole genome shotgun (WGS) entry which is preliminary data.</text>
</comment>